<feature type="transmembrane region" description="Helical" evidence="8">
    <location>
        <begin position="320"/>
        <end position="339"/>
    </location>
</feature>
<gene>
    <name evidence="9" type="ORF">GCM10009804_59150</name>
</gene>
<feature type="transmembrane region" description="Helical" evidence="8">
    <location>
        <begin position="253"/>
        <end position="274"/>
    </location>
</feature>
<feature type="transmembrane region" description="Helical" evidence="8">
    <location>
        <begin position="161"/>
        <end position="183"/>
    </location>
</feature>
<evidence type="ECO:0000256" key="4">
    <source>
        <dbReference type="ARBA" id="ARBA00022692"/>
    </source>
</evidence>
<keyword evidence="4 8" id="KW-0812">Transmembrane</keyword>
<feature type="transmembrane region" description="Helical" evidence="8">
    <location>
        <begin position="75"/>
        <end position="98"/>
    </location>
</feature>
<comment type="subcellular location">
    <subcellularLocation>
        <location evidence="1">Cell membrane</location>
        <topology evidence="1">Multi-pass membrane protein</topology>
    </subcellularLocation>
</comment>
<proteinExistence type="inferred from homology"/>
<keyword evidence="5 8" id="KW-1133">Transmembrane helix</keyword>
<dbReference type="GO" id="GO:0016757">
    <property type="term" value="F:glycosyltransferase activity"/>
    <property type="evidence" value="ECO:0007669"/>
    <property type="project" value="UniProtKB-KW"/>
</dbReference>
<keyword evidence="2" id="KW-1003">Cell membrane</keyword>
<feature type="transmembrane region" description="Helical" evidence="8">
    <location>
        <begin position="280"/>
        <end position="313"/>
    </location>
</feature>
<dbReference type="Pfam" id="PF09594">
    <property type="entry name" value="GT87"/>
    <property type="match status" value="1"/>
</dbReference>
<keyword evidence="10" id="KW-1185">Reference proteome</keyword>
<evidence type="ECO:0000256" key="7">
    <source>
        <dbReference type="ARBA" id="ARBA00024033"/>
    </source>
</evidence>
<sequence length="393" mass="42303">MTTRAPLGLPRITRRRTVAFGICVIASIALVLAMPHGFLDLRVYRLGGATLLHHPSELYDVHLPGIGLPFTYPPFAAVMVAPFSIVPTPVAAAIWSMLSLTCLFVIWRHAVRLTPWLLLGVTAASALLEPVRQTLGFGQINLILCAVILADLLGKNHKTRGLWTGLAAGIKLTPLIFIALLVVTRQWKAALYASAGFAGTVVLGFVISPSATTHYWVSLVNDTKHIGGIGYASNQSWNGVLTRLAGNADGGGLVWLVLVLATAVAALAFARMLWLRDRQLAAVSICGLAGLFCSPISWSHHWVWIIPFGVVLLSALPSKARIPVGVGWYGLFVLGPIWWPPNTGDREFDWTFGQQLLGNAYLIAALIAVAGLGVHFARSATVGEERREEAMSS</sequence>
<dbReference type="EMBL" id="BAAAPH010000022">
    <property type="protein sequence ID" value="GAA1594666.1"/>
    <property type="molecule type" value="Genomic_DNA"/>
</dbReference>
<accession>A0ABP4PYS2</accession>
<reference evidence="10" key="1">
    <citation type="journal article" date="2019" name="Int. J. Syst. Evol. Microbiol.">
        <title>The Global Catalogue of Microorganisms (GCM) 10K type strain sequencing project: providing services to taxonomists for standard genome sequencing and annotation.</title>
        <authorList>
            <consortium name="The Broad Institute Genomics Platform"/>
            <consortium name="The Broad Institute Genome Sequencing Center for Infectious Disease"/>
            <person name="Wu L."/>
            <person name="Ma J."/>
        </authorList>
    </citation>
    <scope>NUCLEOTIDE SEQUENCE [LARGE SCALE GENOMIC DNA]</scope>
    <source>
        <strain evidence="10">JCM 15572</strain>
    </source>
</reference>
<evidence type="ECO:0000256" key="3">
    <source>
        <dbReference type="ARBA" id="ARBA00022679"/>
    </source>
</evidence>
<dbReference type="RefSeq" id="WP_344238618.1">
    <property type="nucleotide sequence ID" value="NZ_BAAAPH010000022.1"/>
</dbReference>
<feature type="transmembrane region" description="Helical" evidence="8">
    <location>
        <begin position="110"/>
        <end position="128"/>
    </location>
</feature>
<comment type="caution">
    <text evidence="9">The sequence shown here is derived from an EMBL/GenBank/DDBJ whole genome shotgun (WGS) entry which is preliminary data.</text>
</comment>
<evidence type="ECO:0000256" key="5">
    <source>
        <dbReference type="ARBA" id="ARBA00022989"/>
    </source>
</evidence>
<name>A0ABP4PYS2_9ACTN</name>
<comment type="similarity">
    <text evidence="7">Belongs to the glycosyltransferase 87 family.</text>
</comment>
<evidence type="ECO:0000256" key="6">
    <source>
        <dbReference type="ARBA" id="ARBA00023136"/>
    </source>
</evidence>
<feature type="transmembrane region" description="Helical" evidence="8">
    <location>
        <begin position="18"/>
        <end position="38"/>
    </location>
</feature>
<evidence type="ECO:0000313" key="10">
    <source>
        <dbReference type="Proteomes" id="UP001501705"/>
    </source>
</evidence>
<feature type="transmembrane region" description="Helical" evidence="8">
    <location>
        <begin position="189"/>
        <end position="207"/>
    </location>
</feature>
<keyword evidence="6 8" id="KW-0472">Membrane</keyword>
<evidence type="ECO:0000313" key="9">
    <source>
        <dbReference type="EMBL" id="GAA1594666.1"/>
    </source>
</evidence>
<keyword evidence="9" id="KW-0328">Glycosyltransferase</keyword>
<keyword evidence="3" id="KW-0808">Transferase</keyword>
<dbReference type="InterPro" id="IPR018584">
    <property type="entry name" value="GT87"/>
</dbReference>
<evidence type="ECO:0000256" key="2">
    <source>
        <dbReference type="ARBA" id="ARBA00022475"/>
    </source>
</evidence>
<feature type="transmembrane region" description="Helical" evidence="8">
    <location>
        <begin position="359"/>
        <end position="377"/>
    </location>
</feature>
<organism evidence="9 10">
    <name type="scientific">Kribbella hippodromi</name>
    <dbReference type="NCBI Taxonomy" id="434347"/>
    <lineage>
        <taxon>Bacteria</taxon>
        <taxon>Bacillati</taxon>
        <taxon>Actinomycetota</taxon>
        <taxon>Actinomycetes</taxon>
        <taxon>Propionibacteriales</taxon>
        <taxon>Kribbellaceae</taxon>
        <taxon>Kribbella</taxon>
    </lineage>
</organism>
<evidence type="ECO:0000256" key="1">
    <source>
        <dbReference type="ARBA" id="ARBA00004651"/>
    </source>
</evidence>
<dbReference type="Proteomes" id="UP001501705">
    <property type="component" value="Unassembled WGS sequence"/>
</dbReference>
<evidence type="ECO:0000256" key="8">
    <source>
        <dbReference type="SAM" id="Phobius"/>
    </source>
</evidence>
<protein>
    <submittedName>
        <fullName evidence="9">Mannosyltransferase</fullName>
    </submittedName>
</protein>